<accession>A0A7W7GT06</accession>
<proteinExistence type="predicted"/>
<keyword evidence="2" id="KW-0472">Membrane</keyword>
<evidence type="ECO:0000256" key="1">
    <source>
        <dbReference type="SAM" id="MobiDB-lite"/>
    </source>
</evidence>
<dbReference type="AlphaFoldDB" id="A0A7W7GT06"/>
<keyword evidence="2" id="KW-1133">Transmembrane helix</keyword>
<feature type="transmembrane region" description="Helical" evidence="2">
    <location>
        <begin position="77"/>
        <end position="102"/>
    </location>
</feature>
<feature type="compositionally biased region" description="Polar residues" evidence="1">
    <location>
        <begin position="108"/>
        <end position="118"/>
    </location>
</feature>
<dbReference type="Proteomes" id="UP000546162">
    <property type="component" value="Unassembled WGS sequence"/>
</dbReference>
<organism evidence="3 4">
    <name type="scientific">Actinoplanes octamycinicus</name>
    <dbReference type="NCBI Taxonomy" id="135948"/>
    <lineage>
        <taxon>Bacteria</taxon>
        <taxon>Bacillati</taxon>
        <taxon>Actinomycetota</taxon>
        <taxon>Actinomycetes</taxon>
        <taxon>Micromonosporales</taxon>
        <taxon>Micromonosporaceae</taxon>
        <taxon>Actinoplanes</taxon>
    </lineage>
</organism>
<dbReference type="Gene3D" id="3.40.30.10">
    <property type="entry name" value="Glutaredoxin"/>
    <property type="match status" value="1"/>
</dbReference>
<sequence length="266" mass="28081">MAGASDNGGWPPDGGSSDDLPDLPEEWGVIVIPDDLSELSDEVEAVRAELHLAPPPNRWQRFARRPAVRRLRRAGSLLLRAPVLIVSMAILVTVASLFASAWPGTPRQPATQRTSETTPAPGKTMPALDLIGADGQTVPLLGKKPMVVIITDGCVCDRLIADTVAAVPLRVSVLAVSVTAPTAAASPGTLATAQTPRADGKTLLYLQDPTGHLRQLAGLPPARPDKRTPSDGTAATFVVDDTGRILHTYQHVVSVEGLKPDFARLN</sequence>
<keyword evidence="4" id="KW-1185">Reference proteome</keyword>
<protein>
    <submittedName>
        <fullName evidence="3">Uncharacterized protein</fullName>
    </submittedName>
</protein>
<evidence type="ECO:0000313" key="3">
    <source>
        <dbReference type="EMBL" id="MBB4737774.1"/>
    </source>
</evidence>
<gene>
    <name evidence="3" type="ORF">BJY16_001233</name>
</gene>
<feature type="region of interest" description="Disordered" evidence="1">
    <location>
        <begin position="1"/>
        <end position="24"/>
    </location>
</feature>
<evidence type="ECO:0000256" key="2">
    <source>
        <dbReference type="SAM" id="Phobius"/>
    </source>
</evidence>
<keyword evidence="2" id="KW-0812">Transmembrane</keyword>
<dbReference type="EMBL" id="JACHNB010000001">
    <property type="protein sequence ID" value="MBB4737774.1"/>
    <property type="molecule type" value="Genomic_DNA"/>
</dbReference>
<evidence type="ECO:0000313" key="4">
    <source>
        <dbReference type="Proteomes" id="UP000546162"/>
    </source>
</evidence>
<dbReference type="SUPFAM" id="SSF52833">
    <property type="entry name" value="Thioredoxin-like"/>
    <property type="match status" value="1"/>
</dbReference>
<feature type="compositionally biased region" description="Low complexity" evidence="1">
    <location>
        <begin position="8"/>
        <end position="18"/>
    </location>
</feature>
<dbReference type="RefSeq" id="WP_185038144.1">
    <property type="nucleotide sequence ID" value="NZ_BAABFG010000005.1"/>
</dbReference>
<comment type="caution">
    <text evidence="3">The sequence shown here is derived from an EMBL/GenBank/DDBJ whole genome shotgun (WGS) entry which is preliminary data.</text>
</comment>
<dbReference type="InterPro" id="IPR036249">
    <property type="entry name" value="Thioredoxin-like_sf"/>
</dbReference>
<feature type="region of interest" description="Disordered" evidence="1">
    <location>
        <begin position="103"/>
        <end position="123"/>
    </location>
</feature>
<name>A0A7W7GT06_9ACTN</name>
<reference evidence="3 4" key="1">
    <citation type="submission" date="2020-08" db="EMBL/GenBank/DDBJ databases">
        <title>Sequencing the genomes of 1000 actinobacteria strains.</title>
        <authorList>
            <person name="Klenk H.-P."/>
        </authorList>
    </citation>
    <scope>NUCLEOTIDE SEQUENCE [LARGE SCALE GENOMIC DNA]</scope>
    <source>
        <strain evidence="3 4">DSM 45809</strain>
    </source>
</reference>